<accession>A0ABV5H5A1</accession>
<evidence type="ECO:0000259" key="2">
    <source>
        <dbReference type="Pfam" id="PF13568"/>
    </source>
</evidence>
<sequence length="212" mass="23542">MSKKNLAFIAFSLFAFLKIQAQVTFKPGIHAGVNLSKISKTDFDVNSKTDFYFGGFGALKLSRFYTLQPEVTYSRQGAKASIEGFYYDRLPDGQSETITENRNVDISLRYLSFVTINKFNITEKVYLLAGPYIDFVIGDEIEYDKSNGFFTSVSKGEDIDFGIIGGAGFNLYKGIALEARIKKGTRDAFDDTNGAASINTNLVYQIGAAYTF</sequence>
<dbReference type="RefSeq" id="WP_278011701.1">
    <property type="nucleotide sequence ID" value="NZ_CP121112.1"/>
</dbReference>
<gene>
    <name evidence="3" type="ORF">ACFFVK_00585</name>
</gene>
<dbReference type="Pfam" id="PF13568">
    <property type="entry name" value="OMP_b-brl_2"/>
    <property type="match status" value="1"/>
</dbReference>
<feature type="chain" id="PRO_5046751174" evidence="1">
    <location>
        <begin position="22"/>
        <end position="212"/>
    </location>
</feature>
<evidence type="ECO:0000313" key="4">
    <source>
        <dbReference type="Proteomes" id="UP001589562"/>
    </source>
</evidence>
<protein>
    <submittedName>
        <fullName evidence="3">Porin family protein</fullName>
    </submittedName>
</protein>
<dbReference type="InterPro" id="IPR025665">
    <property type="entry name" value="Beta-barrel_OMP_2"/>
</dbReference>
<comment type="caution">
    <text evidence="3">The sequence shown here is derived from an EMBL/GenBank/DDBJ whole genome shotgun (WGS) entry which is preliminary data.</text>
</comment>
<feature type="signal peptide" evidence="1">
    <location>
        <begin position="1"/>
        <end position="21"/>
    </location>
</feature>
<organism evidence="3 4">
    <name type="scientific">Flavobacterium gyeonganense</name>
    <dbReference type="NCBI Taxonomy" id="1310418"/>
    <lineage>
        <taxon>Bacteria</taxon>
        <taxon>Pseudomonadati</taxon>
        <taxon>Bacteroidota</taxon>
        <taxon>Flavobacteriia</taxon>
        <taxon>Flavobacteriales</taxon>
        <taxon>Flavobacteriaceae</taxon>
        <taxon>Flavobacterium</taxon>
    </lineage>
</organism>
<dbReference type="Proteomes" id="UP001589562">
    <property type="component" value="Unassembled WGS sequence"/>
</dbReference>
<evidence type="ECO:0000256" key="1">
    <source>
        <dbReference type="SAM" id="SignalP"/>
    </source>
</evidence>
<keyword evidence="1" id="KW-0732">Signal</keyword>
<feature type="domain" description="Outer membrane protein beta-barrel" evidence="2">
    <location>
        <begin position="20"/>
        <end position="186"/>
    </location>
</feature>
<name>A0ABV5H5A1_9FLAO</name>
<proteinExistence type="predicted"/>
<dbReference type="EMBL" id="JBHMFE010000005">
    <property type="protein sequence ID" value="MFB9107058.1"/>
    <property type="molecule type" value="Genomic_DNA"/>
</dbReference>
<keyword evidence="4" id="KW-1185">Reference proteome</keyword>
<evidence type="ECO:0000313" key="3">
    <source>
        <dbReference type="EMBL" id="MFB9107058.1"/>
    </source>
</evidence>
<reference evidence="3 4" key="1">
    <citation type="submission" date="2024-09" db="EMBL/GenBank/DDBJ databases">
        <authorList>
            <person name="Sun Q."/>
            <person name="Mori K."/>
        </authorList>
    </citation>
    <scope>NUCLEOTIDE SEQUENCE [LARGE SCALE GENOMIC DNA]</scope>
    <source>
        <strain evidence="3 4">CECT 8365</strain>
    </source>
</reference>